<sequence length="446" mass="47655">MGSKKRVRPVMISPSTDLGGVWRKNSYLFLFSQFVTGITSMIVQYAIIWYLTQKSGSATILSVATILAMLPMVLVSPFIGTFVDRWNKKALLIVPDMVAAAVAIVLCIVGTVNETFPLWLIFGSLLIRSIAQAFQMPTVQSILPTMVPPEEITKVNGQLGMVQSGTLIISPALGALLYAIVPINYLLLIDVLGAAFSFGSLMFVHIISNTVEPESKAHPWTDMVYGLKRIGTAPGMWSILAMAAISTLTFMPAASLYPLMTLGYFKGTIFQAGVVEVMWSVGSLAGGALIGMFGKWKNRIPLIIAGQIVLGVAFMACSVLPVSMPGFVMFVGLNFIAGLATAFPSTLSMALIQQSYPASELGRIFGVCLSITGIAGPIGLLFVGPVGDAIGVEWIFAISGFGAVLCGLFIFAVPAALQYDRRLRERIERGDIPGVSLHSDIPSSAN</sequence>
<name>A0AB39UHY5_9BIFI</name>
<dbReference type="InterPro" id="IPR036259">
    <property type="entry name" value="MFS_trans_sf"/>
</dbReference>
<dbReference type="CDD" id="cd06173">
    <property type="entry name" value="MFS_MefA_like"/>
    <property type="match status" value="1"/>
</dbReference>
<dbReference type="EMBL" id="CP129682">
    <property type="protein sequence ID" value="XDS48528.1"/>
    <property type="molecule type" value="Genomic_DNA"/>
</dbReference>
<dbReference type="PANTHER" id="PTHR23513">
    <property type="entry name" value="INTEGRAL MEMBRANE EFFLUX PROTEIN-RELATED"/>
    <property type="match status" value="1"/>
</dbReference>
<evidence type="ECO:0000256" key="3">
    <source>
        <dbReference type="ARBA" id="ARBA00022692"/>
    </source>
</evidence>
<evidence type="ECO:0000256" key="2">
    <source>
        <dbReference type="ARBA" id="ARBA00022475"/>
    </source>
</evidence>
<feature type="transmembrane region" description="Helical" evidence="6">
    <location>
        <begin position="27"/>
        <end position="52"/>
    </location>
</feature>
<dbReference type="Gene3D" id="1.20.1250.20">
    <property type="entry name" value="MFS general substrate transporter like domains"/>
    <property type="match status" value="2"/>
</dbReference>
<gene>
    <name evidence="8" type="ORF">QN216_09420</name>
</gene>
<feature type="transmembrane region" description="Helical" evidence="6">
    <location>
        <begin position="394"/>
        <end position="417"/>
    </location>
</feature>
<feature type="transmembrane region" description="Helical" evidence="6">
    <location>
        <begin position="58"/>
        <end position="83"/>
    </location>
</feature>
<dbReference type="InterPro" id="IPR011701">
    <property type="entry name" value="MFS"/>
</dbReference>
<reference evidence="8" key="1">
    <citation type="submission" date="2023-07" db="EMBL/GenBank/DDBJ databases">
        <title>Bifidobacterium aquikefiriaerophilum sp. nov. and Bifidobacterium eccum sp. nov., isolated from water kefir.</title>
        <authorList>
            <person name="Breselge S."/>
            <person name="Bellassi P."/>
            <person name="Barcenilla C."/>
            <person name="Alvarez-Ordonez A."/>
            <person name="Morelli L."/>
            <person name="Cotter P.D."/>
        </authorList>
    </citation>
    <scope>NUCLEOTIDE SEQUENCE</scope>
    <source>
        <strain evidence="8">WK013_4_14</strain>
    </source>
</reference>
<keyword evidence="5 6" id="KW-0472">Membrane</keyword>
<feature type="transmembrane region" description="Helical" evidence="6">
    <location>
        <begin position="327"/>
        <end position="352"/>
    </location>
</feature>
<feature type="transmembrane region" description="Helical" evidence="6">
    <location>
        <begin position="269"/>
        <end position="293"/>
    </location>
</feature>
<keyword evidence="3 6" id="KW-0812">Transmembrane</keyword>
<dbReference type="PROSITE" id="PS50850">
    <property type="entry name" value="MFS"/>
    <property type="match status" value="1"/>
</dbReference>
<feature type="transmembrane region" description="Helical" evidence="6">
    <location>
        <begin position="364"/>
        <end position="382"/>
    </location>
</feature>
<organism evidence="8">
    <name type="scientific">Bifidobacterium fermentum</name>
    <dbReference type="NCBI Taxonomy" id="3059035"/>
    <lineage>
        <taxon>Bacteria</taxon>
        <taxon>Bacillati</taxon>
        <taxon>Actinomycetota</taxon>
        <taxon>Actinomycetes</taxon>
        <taxon>Bifidobacteriales</taxon>
        <taxon>Bifidobacteriaceae</taxon>
        <taxon>Bifidobacterium</taxon>
    </lineage>
</organism>
<feature type="domain" description="Major facilitator superfamily (MFS) profile" evidence="7">
    <location>
        <begin position="230"/>
        <end position="446"/>
    </location>
</feature>
<dbReference type="GO" id="GO:0022857">
    <property type="term" value="F:transmembrane transporter activity"/>
    <property type="evidence" value="ECO:0007669"/>
    <property type="project" value="InterPro"/>
</dbReference>
<proteinExistence type="predicted"/>
<keyword evidence="2" id="KW-1003">Cell membrane</keyword>
<dbReference type="AlphaFoldDB" id="A0AB39UHY5"/>
<evidence type="ECO:0000256" key="1">
    <source>
        <dbReference type="ARBA" id="ARBA00004651"/>
    </source>
</evidence>
<evidence type="ECO:0000259" key="7">
    <source>
        <dbReference type="PROSITE" id="PS50850"/>
    </source>
</evidence>
<comment type="subcellular location">
    <subcellularLocation>
        <location evidence="1">Cell membrane</location>
        <topology evidence="1">Multi-pass membrane protein</topology>
    </subcellularLocation>
</comment>
<protein>
    <submittedName>
        <fullName evidence="8">MFS transporter</fullName>
    </submittedName>
</protein>
<dbReference type="InterPro" id="IPR020846">
    <property type="entry name" value="MFS_dom"/>
</dbReference>
<dbReference type="Pfam" id="PF07690">
    <property type="entry name" value="MFS_1"/>
    <property type="match status" value="1"/>
</dbReference>
<evidence type="ECO:0000256" key="5">
    <source>
        <dbReference type="ARBA" id="ARBA00023136"/>
    </source>
</evidence>
<accession>A0AB39UHY5</accession>
<feature type="transmembrane region" description="Helical" evidence="6">
    <location>
        <begin position="300"/>
        <end position="321"/>
    </location>
</feature>
<feature type="transmembrane region" description="Helical" evidence="6">
    <location>
        <begin position="159"/>
        <end position="181"/>
    </location>
</feature>
<evidence type="ECO:0000313" key="8">
    <source>
        <dbReference type="EMBL" id="XDS48528.1"/>
    </source>
</evidence>
<keyword evidence="4 6" id="KW-1133">Transmembrane helix</keyword>
<dbReference type="RefSeq" id="WP_369342726.1">
    <property type="nucleotide sequence ID" value="NZ_CP129675.1"/>
</dbReference>
<dbReference type="SUPFAM" id="SSF103473">
    <property type="entry name" value="MFS general substrate transporter"/>
    <property type="match status" value="1"/>
</dbReference>
<evidence type="ECO:0000256" key="4">
    <source>
        <dbReference type="ARBA" id="ARBA00022989"/>
    </source>
</evidence>
<dbReference type="PANTHER" id="PTHR23513:SF18">
    <property type="entry name" value="INTEGRAL MEMBRANE PROTEIN"/>
    <property type="match status" value="1"/>
</dbReference>
<evidence type="ECO:0000256" key="6">
    <source>
        <dbReference type="SAM" id="Phobius"/>
    </source>
</evidence>
<dbReference type="GO" id="GO:0005886">
    <property type="term" value="C:plasma membrane"/>
    <property type="evidence" value="ECO:0007669"/>
    <property type="project" value="UniProtKB-SubCell"/>
</dbReference>
<feature type="transmembrane region" description="Helical" evidence="6">
    <location>
        <begin position="90"/>
        <end position="112"/>
    </location>
</feature>
<feature type="transmembrane region" description="Helical" evidence="6">
    <location>
        <begin position="237"/>
        <end position="257"/>
    </location>
</feature>